<dbReference type="PANTHER" id="PTHR31412">
    <property type="entry name" value="ZINC METALLOPROTEASE EGY1"/>
    <property type="match status" value="1"/>
</dbReference>
<dbReference type="Proteomes" id="UP000324585">
    <property type="component" value="Unassembled WGS sequence"/>
</dbReference>
<sequence length="634" mass="67110">MGYTMTSAFATPRETAFVSGVTGTPCTRERGRAICVSGRTERTRDVGSGARRARSCRVACMSTESPQQQDAAAKDVAPESSPSPADGQTSAASSTSASASSQKDAHGSSVTAQQMRMEAERLKLQALKAKLEQERAELAVERSKLERSKMGFTKNGLEAEESSSQTPGKTDNPVPATPTAEQSNGHAREPSHASKPDVELKTDLDQKTERLLKDIGYNQNAANNSSNPLVKVLLAANVPLISEEDVQELQAHVFGMGSFFVTKVIKSPLQDRVVFRGNMRAGMDSDAVFAALTAKMDEHKLSERVRLFLLEDIENDKRPVVIALPARATPAPSRARDFFAVVAGVLSLLTCAGYSVGSFGLNPKFMEQIAQGNTEELWAALPIALGTFGIMLAHDIAQRIVAAQKNIELGLPLFVPSLQLGTYGAITPFISFPKDRNDMFDVAAVGPLVGMILSLSSLVSGLYMSGLVSTEAAASLPTIPTALFHSSLLLNTFASSLLPDGLLQQSTISVHPLVVVGYTGALINALNLIPVGRLDGGRIVQSVLGRARAGIFSTVALALQGFSSILGGNSLLLIWGLITIFLQREPEIPCQNEISEPSEARSAMGTFLLALALLILLPVPGGIGSLSNLTGGGA</sequence>
<evidence type="ECO:0000259" key="14">
    <source>
        <dbReference type="Pfam" id="PF02163"/>
    </source>
</evidence>
<comment type="caution">
    <text evidence="15">The sequence shown here is derived from an EMBL/GenBank/DDBJ whole genome shotgun (WGS) entry which is preliminary data.</text>
</comment>
<feature type="transmembrane region" description="Helical" evidence="13">
    <location>
        <begin position="442"/>
        <end position="464"/>
    </location>
</feature>
<dbReference type="InterPro" id="IPR008915">
    <property type="entry name" value="Peptidase_M50"/>
</dbReference>
<dbReference type="EMBL" id="VRMN01000001">
    <property type="protein sequence ID" value="KAA8498309.1"/>
    <property type="molecule type" value="Genomic_DNA"/>
</dbReference>
<dbReference type="GO" id="GO:0016020">
    <property type="term" value="C:membrane"/>
    <property type="evidence" value="ECO:0007669"/>
    <property type="project" value="UniProtKB-SubCell"/>
</dbReference>
<keyword evidence="10 13" id="KW-1133">Transmembrane helix</keyword>
<feature type="region of interest" description="Disordered" evidence="12">
    <location>
        <begin position="60"/>
        <end position="113"/>
    </location>
</feature>
<evidence type="ECO:0000313" key="15">
    <source>
        <dbReference type="EMBL" id="KAA8498309.1"/>
    </source>
</evidence>
<evidence type="ECO:0000256" key="10">
    <source>
        <dbReference type="ARBA" id="ARBA00022989"/>
    </source>
</evidence>
<feature type="transmembrane region" description="Helical" evidence="13">
    <location>
        <begin position="549"/>
        <end position="582"/>
    </location>
</feature>
<keyword evidence="6 15" id="KW-0645">Protease</keyword>
<name>A0A5J4Z2W4_PORPP</name>
<accession>A0A5J4Z2W4</accession>
<feature type="compositionally biased region" description="Low complexity" evidence="12">
    <location>
        <begin position="89"/>
        <end position="101"/>
    </location>
</feature>
<organism evidence="15 16">
    <name type="scientific">Porphyridium purpureum</name>
    <name type="common">Red alga</name>
    <name type="synonym">Porphyridium cruentum</name>
    <dbReference type="NCBI Taxonomy" id="35688"/>
    <lineage>
        <taxon>Eukaryota</taxon>
        <taxon>Rhodophyta</taxon>
        <taxon>Bangiophyceae</taxon>
        <taxon>Porphyridiales</taxon>
        <taxon>Porphyridiaceae</taxon>
        <taxon>Porphyridium</taxon>
    </lineage>
</organism>
<reference evidence="16" key="1">
    <citation type="journal article" date="2019" name="Nat. Commun.">
        <title>Expansion of phycobilisome linker gene families in mesophilic red algae.</title>
        <authorList>
            <person name="Lee J."/>
            <person name="Kim D."/>
            <person name="Bhattacharya D."/>
            <person name="Yoon H.S."/>
        </authorList>
    </citation>
    <scope>NUCLEOTIDE SEQUENCE [LARGE SCALE GENOMIC DNA]</scope>
    <source>
        <strain evidence="16">CCMP 1328</strain>
    </source>
</reference>
<keyword evidence="4" id="KW-0150">Chloroplast</keyword>
<feature type="transmembrane region" description="Helical" evidence="13">
    <location>
        <begin position="510"/>
        <end position="529"/>
    </location>
</feature>
<dbReference type="CDD" id="cd06160">
    <property type="entry name" value="S2P-M50_like_2"/>
    <property type="match status" value="1"/>
</dbReference>
<comment type="similarity">
    <text evidence="3">Belongs to the peptidase M50B family.</text>
</comment>
<dbReference type="GO" id="GO:0008237">
    <property type="term" value="F:metallopeptidase activity"/>
    <property type="evidence" value="ECO:0007669"/>
    <property type="project" value="UniProtKB-KW"/>
</dbReference>
<keyword evidence="7 13" id="KW-0812">Transmembrane</keyword>
<keyword evidence="16" id="KW-1185">Reference proteome</keyword>
<keyword evidence="8" id="KW-0378">Hydrolase</keyword>
<evidence type="ECO:0000256" key="7">
    <source>
        <dbReference type="ARBA" id="ARBA00022692"/>
    </source>
</evidence>
<feature type="transmembrane region" description="Helical" evidence="13">
    <location>
        <begin position="409"/>
        <end position="430"/>
    </location>
</feature>
<comment type="subcellular location">
    <subcellularLocation>
        <location evidence="1">Membrane</location>
        <topology evidence="1">Multi-pass membrane protein</topology>
    </subcellularLocation>
    <subcellularLocation>
        <location evidence="2">Plastid</location>
        <location evidence="2">Chloroplast</location>
    </subcellularLocation>
</comment>
<evidence type="ECO:0000256" key="8">
    <source>
        <dbReference type="ARBA" id="ARBA00022801"/>
    </source>
</evidence>
<keyword evidence="11 13" id="KW-0472">Membrane</keyword>
<feature type="transmembrane region" description="Helical" evidence="13">
    <location>
        <begin position="602"/>
        <end position="619"/>
    </location>
</feature>
<dbReference type="InterPro" id="IPR044838">
    <property type="entry name" value="EGY1-like"/>
</dbReference>
<keyword evidence="9" id="KW-0809">Transit peptide</keyword>
<evidence type="ECO:0000256" key="4">
    <source>
        <dbReference type="ARBA" id="ARBA00022528"/>
    </source>
</evidence>
<evidence type="ECO:0000256" key="1">
    <source>
        <dbReference type="ARBA" id="ARBA00004141"/>
    </source>
</evidence>
<keyword evidence="5" id="KW-0934">Plastid</keyword>
<gene>
    <name evidence="15" type="ORF">FVE85_5894</name>
</gene>
<feature type="region of interest" description="Disordered" evidence="12">
    <location>
        <begin position="149"/>
        <end position="200"/>
    </location>
</feature>
<feature type="compositionally biased region" description="Basic and acidic residues" evidence="12">
    <location>
        <begin position="186"/>
        <end position="200"/>
    </location>
</feature>
<evidence type="ECO:0000256" key="2">
    <source>
        <dbReference type="ARBA" id="ARBA00004229"/>
    </source>
</evidence>
<evidence type="ECO:0000256" key="6">
    <source>
        <dbReference type="ARBA" id="ARBA00022670"/>
    </source>
</evidence>
<keyword evidence="15" id="KW-0482">Metalloprotease</keyword>
<evidence type="ECO:0000313" key="16">
    <source>
        <dbReference type="Proteomes" id="UP000324585"/>
    </source>
</evidence>
<feature type="domain" description="Peptidase M50" evidence="14">
    <location>
        <begin position="360"/>
        <end position="549"/>
    </location>
</feature>
<proteinExistence type="inferred from homology"/>
<dbReference type="OMA" id="NAIDPPD"/>
<evidence type="ECO:0000256" key="13">
    <source>
        <dbReference type="SAM" id="Phobius"/>
    </source>
</evidence>
<evidence type="ECO:0000256" key="11">
    <source>
        <dbReference type="ARBA" id="ARBA00023136"/>
    </source>
</evidence>
<dbReference type="GO" id="GO:0009507">
    <property type="term" value="C:chloroplast"/>
    <property type="evidence" value="ECO:0007669"/>
    <property type="project" value="UniProtKB-SubCell"/>
</dbReference>
<dbReference type="OrthoDB" id="195057at2759"/>
<dbReference type="GO" id="GO:0006508">
    <property type="term" value="P:proteolysis"/>
    <property type="evidence" value="ECO:0007669"/>
    <property type="project" value="UniProtKB-KW"/>
</dbReference>
<evidence type="ECO:0000256" key="5">
    <source>
        <dbReference type="ARBA" id="ARBA00022640"/>
    </source>
</evidence>
<protein>
    <submittedName>
        <fullName evidence="15">Putative zinc metalloprotease EGY1, chloroplastic</fullName>
    </submittedName>
</protein>
<evidence type="ECO:0000256" key="3">
    <source>
        <dbReference type="ARBA" id="ARBA00007931"/>
    </source>
</evidence>
<feature type="transmembrane region" description="Helical" evidence="13">
    <location>
        <begin position="476"/>
        <end position="498"/>
    </location>
</feature>
<feature type="transmembrane region" description="Helical" evidence="13">
    <location>
        <begin position="338"/>
        <end position="357"/>
    </location>
</feature>
<dbReference type="PANTHER" id="PTHR31412:SF0">
    <property type="entry name" value="ZINC METALLOPROTEASE EGY1, CHLOROPLASTIC-RELATED"/>
    <property type="match status" value="1"/>
</dbReference>
<dbReference type="Pfam" id="PF02163">
    <property type="entry name" value="Peptidase_M50"/>
    <property type="match status" value="1"/>
</dbReference>
<evidence type="ECO:0000256" key="9">
    <source>
        <dbReference type="ARBA" id="ARBA00022946"/>
    </source>
</evidence>
<feature type="transmembrane region" description="Helical" evidence="13">
    <location>
        <begin position="377"/>
        <end position="397"/>
    </location>
</feature>
<dbReference type="AlphaFoldDB" id="A0A5J4Z2W4"/>
<evidence type="ECO:0000256" key="12">
    <source>
        <dbReference type="SAM" id="MobiDB-lite"/>
    </source>
</evidence>